<gene>
    <name evidence="7" type="ORF">GCM10023171_30430</name>
</gene>
<evidence type="ECO:0000256" key="1">
    <source>
        <dbReference type="ARBA" id="ARBA00004236"/>
    </source>
</evidence>
<evidence type="ECO:0000313" key="8">
    <source>
        <dbReference type="Proteomes" id="UP001500731"/>
    </source>
</evidence>
<keyword evidence="5" id="KW-0732">Signal</keyword>
<evidence type="ECO:0000256" key="2">
    <source>
        <dbReference type="ARBA" id="ARBA00022448"/>
    </source>
</evidence>
<evidence type="ECO:0000259" key="6">
    <source>
        <dbReference type="Pfam" id="PF04069"/>
    </source>
</evidence>
<feature type="signal peptide" evidence="5">
    <location>
        <begin position="1"/>
        <end position="21"/>
    </location>
</feature>
<dbReference type="Pfam" id="PF04069">
    <property type="entry name" value="OpuAC"/>
    <property type="match status" value="1"/>
</dbReference>
<sequence>MNKRHLLSTIALGAVAAVALAGCSGSAGGGKADAKHITIGVFNGWPEGEAASYVWKEALEAKGYSVDLEYADAGPVFAGLAKGDYDVALDGWLPVTHKSYFDKYGSKITDLGAWNKDAKLTVAVNKDAKIDSLDQLAAASDDFGGKLIGIEPGAGLTEITQKKVIPEYGLDKMDFVTSSTPAMLAELKKAIDAKKDIAVTLWRPHWAYDAFPIKDLKDPKGALGAAESIHTVTRKGFDADHAEVNAWLKKFTMKSDLLFSLENKMYNNGGKKVTDYGPVVKDWMKDNKEFADSLTS</sequence>
<proteinExistence type="predicted"/>
<dbReference type="CDD" id="cd13639">
    <property type="entry name" value="PBP2_OpuAC_like"/>
    <property type="match status" value="1"/>
</dbReference>
<evidence type="ECO:0000256" key="3">
    <source>
        <dbReference type="ARBA" id="ARBA00022475"/>
    </source>
</evidence>
<dbReference type="InterPro" id="IPR007210">
    <property type="entry name" value="ABC_Gly_betaine_transp_sub-bd"/>
</dbReference>
<reference evidence="8" key="1">
    <citation type="journal article" date="2019" name="Int. J. Syst. Evol. Microbiol.">
        <title>The Global Catalogue of Microorganisms (GCM) 10K type strain sequencing project: providing services to taxonomists for standard genome sequencing and annotation.</title>
        <authorList>
            <consortium name="The Broad Institute Genomics Platform"/>
            <consortium name="The Broad Institute Genome Sequencing Center for Infectious Disease"/>
            <person name="Wu L."/>
            <person name="Ma J."/>
        </authorList>
    </citation>
    <scope>NUCLEOTIDE SEQUENCE [LARGE SCALE GENOMIC DNA]</scope>
    <source>
        <strain evidence="8">JCM 17839</strain>
    </source>
</reference>
<evidence type="ECO:0000313" key="7">
    <source>
        <dbReference type="EMBL" id="GAA4489480.1"/>
    </source>
</evidence>
<comment type="caution">
    <text evidence="7">The sequence shown here is derived from an EMBL/GenBank/DDBJ whole genome shotgun (WGS) entry which is preliminary data.</text>
</comment>
<dbReference type="Gene3D" id="3.10.105.10">
    <property type="entry name" value="Dipeptide-binding Protein, Domain 3"/>
    <property type="match status" value="2"/>
</dbReference>
<dbReference type="RefSeq" id="WP_345188250.1">
    <property type="nucleotide sequence ID" value="NZ_BAABGP010000022.1"/>
</dbReference>
<keyword evidence="4" id="KW-0472">Membrane</keyword>
<name>A0ABP8PLU3_9MICO</name>
<evidence type="ECO:0000256" key="5">
    <source>
        <dbReference type="SAM" id="SignalP"/>
    </source>
</evidence>
<keyword evidence="8" id="KW-1185">Reference proteome</keyword>
<keyword evidence="2" id="KW-0813">Transport</keyword>
<feature type="chain" id="PRO_5046690651" description="ABC-type glycine betaine transport system substrate-binding domain-containing protein" evidence="5">
    <location>
        <begin position="22"/>
        <end position="296"/>
    </location>
</feature>
<organism evidence="7 8">
    <name type="scientific">Microbacterium panaciterrae</name>
    <dbReference type="NCBI Taxonomy" id="985759"/>
    <lineage>
        <taxon>Bacteria</taxon>
        <taxon>Bacillati</taxon>
        <taxon>Actinomycetota</taxon>
        <taxon>Actinomycetes</taxon>
        <taxon>Micrococcales</taxon>
        <taxon>Microbacteriaceae</taxon>
        <taxon>Microbacterium</taxon>
    </lineage>
</organism>
<dbReference type="Gene3D" id="3.40.190.100">
    <property type="entry name" value="Glycine betaine-binding periplasmic protein, domain 2"/>
    <property type="match status" value="1"/>
</dbReference>
<feature type="domain" description="ABC-type glycine betaine transport system substrate-binding" evidence="6">
    <location>
        <begin position="35"/>
        <end position="285"/>
    </location>
</feature>
<dbReference type="EMBL" id="BAABGP010000022">
    <property type="protein sequence ID" value="GAA4489480.1"/>
    <property type="molecule type" value="Genomic_DNA"/>
</dbReference>
<evidence type="ECO:0000256" key="4">
    <source>
        <dbReference type="ARBA" id="ARBA00023136"/>
    </source>
</evidence>
<comment type="subcellular location">
    <subcellularLocation>
        <location evidence="1">Cell membrane</location>
    </subcellularLocation>
</comment>
<dbReference type="PROSITE" id="PS51257">
    <property type="entry name" value="PROKAR_LIPOPROTEIN"/>
    <property type="match status" value="1"/>
</dbReference>
<accession>A0ABP8PLU3</accession>
<protein>
    <recommendedName>
        <fullName evidence="6">ABC-type glycine betaine transport system substrate-binding domain-containing protein</fullName>
    </recommendedName>
</protein>
<dbReference type="Proteomes" id="UP001500731">
    <property type="component" value="Unassembled WGS sequence"/>
</dbReference>
<dbReference type="PANTHER" id="PTHR47737:SF1">
    <property type="entry name" value="GLYCINE BETAINE_PROLINE BETAINE TRANSPORT SYSTEM PERMEASE PROTEIN PROW"/>
    <property type="match status" value="1"/>
</dbReference>
<dbReference type="PANTHER" id="PTHR47737">
    <property type="entry name" value="GLYCINE BETAINE/PROLINE BETAINE TRANSPORT SYSTEM PERMEASE PROTEIN PROW"/>
    <property type="match status" value="1"/>
</dbReference>
<dbReference type="SUPFAM" id="SSF53850">
    <property type="entry name" value="Periplasmic binding protein-like II"/>
    <property type="match status" value="1"/>
</dbReference>
<keyword evidence="3" id="KW-1003">Cell membrane</keyword>